<protein>
    <submittedName>
        <fullName evidence="1">Uncharacterized protein</fullName>
    </submittedName>
</protein>
<organism evidence="1 2">
    <name type="scientific">Rotaria magnacalcarata</name>
    <dbReference type="NCBI Taxonomy" id="392030"/>
    <lineage>
        <taxon>Eukaryota</taxon>
        <taxon>Metazoa</taxon>
        <taxon>Spiralia</taxon>
        <taxon>Gnathifera</taxon>
        <taxon>Rotifera</taxon>
        <taxon>Eurotatoria</taxon>
        <taxon>Bdelloidea</taxon>
        <taxon>Philodinida</taxon>
        <taxon>Philodinidae</taxon>
        <taxon>Rotaria</taxon>
    </lineage>
</organism>
<evidence type="ECO:0000313" key="2">
    <source>
        <dbReference type="Proteomes" id="UP000663866"/>
    </source>
</evidence>
<dbReference type="AlphaFoldDB" id="A0A819XH05"/>
<comment type="caution">
    <text evidence="1">The sequence shown here is derived from an EMBL/GenBank/DDBJ whole genome shotgun (WGS) entry which is preliminary data.</text>
</comment>
<dbReference type="EMBL" id="CAJOBG010005123">
    <property type="protein sequence ID" value="CAF4140290.1"/>
    <property type="molecule type" value="Genomic_DNA"/>
</dbReference>
<name>A0A819XH05_9BILA</name>
<proteinExistence type="predicted"/>
<reference evidence="1" key="1">
    <citation type="submission" date="2021-02" db="EMBL/GenBank/DDBJ databases">
        <authorList>
            <person name="Nowell W R."/>
        </authorList>
    </citation>
    <scope>NUCLEOTIDE SEQUENCE</scope>
</reference>
<accession>A0A819XH05</accession>
<keyword evidence="2" id="KW-1185">Reference proteome</keyword>
<dbReference type="Proteomes" id="UP000663866">
    <property type="component" value="Unassembled WGS sequence"/>
</dbReference>
<sequence>MTIINFFSQQTDAALQRHIRSNGELKQQHKVLLSTLLLEQRLHSTATNEHKRLVKEFIPVSTTYYDDPTKDHSEPAASTTAPNNQMNVKACHCYPLNVSYTANAAIQIDDIQVHERYATKQNDFDEKCIRIIFERSLNRDIDDDDRMSEFVLLTTVGLQTTHVYEKLCVAVLSTDSGNIHDDHNKIMLMKALKYLILQHTIYFQFGIIYNT</sequence>
<gene>
    <name evidence="1" type="ORF">OVN521_LOCUS23030</name>
</gene>
<evidence type="ECO:0000313" key="1">
    <source>
        <dbReference type="EMBL" id="CAF4140290.1"/>
    </source>
</evidence>